<dbReference type="EMBL" id="ML178820">
    <property type="protein sequence ID" value="TFL03259.1"/>
    <property type="molecule type" value="Genomic_DNA"/>
</dbReference>
<evidence type="ECO:0000313" key="2">
    <source>
        <dbReference type="EMBL" id="TFL03259.1"/>
    </source>
</evidence>
<evidence type="ECO:0000313" key="3">
    <source>
        <dbReference type="Proteomes" id="UP000305067"/>
    </source>
</evidence>
<accession>A0A5C3QSK0</accession>
<proteinExistence type="predicted"/>
<sequence length="197" mass="21522">MFSENLGTAQNADSQGVPKNSVLFDTSNVPKPPRKQPSNALPTTTEDRHVRVSVRSAHLSPLPWSDPPSTPQSESHGEPVTTPNGDTPARVDDQETAPPVIDASIEIESAGAEVNLMTDDVISITVPFESFTDRQVWENTSTYLVGPMHWWELCDGGAGLREYAAECPPLNHARSPYGRIPLPALFMLDDDDDDDDE</sequence>
<feature type="compositionally biased region" description="Polar residues" evidence="1">
    <location>
        <begin position="1"/>
        <end position="29"/>
    </location>
</feature>
<dbReference type="Proteomes" id="UP000305067">
    <property type="component" value="Unassembled WGS sequence"/>
</dbReference>
<reference evidence="2 3" key="1">
    <citation type="journal article" date="2019" name="Nat. Ecol. Evol.">
        <title>Megaphylogeny resolves global patterns of mushroom evolution.</title>
        <authorList>
            <person name="Varga T."/>
            <person name="Krizsan K."/>
            <person name="Foldi C."/>
            <person name="Dima B."/>
            <person name="Sanchez-Garcia M."/>
            <person name="Sanchez-Ramirez S."/>
            <person name="Szollosi G.J."/>
            <person name="Szarkandi J.G."/>
            <person name="Papp V."/>
            <person name="Albert L."/>
            <person name="Andreopoulos W."/>
            <person name="Angelini C."/>
            <person name="Antonin V."/>
            <person name="Barry K.W."/>
            <person name="Bougher N.L."/>
            <person name="Buchanan P."/>
            <person name="Buyck B."/>
            <person name="Bense V."/>
            <person name="Catcheside P."/>
            <person name="Chovatia M."/>
            <person name="Cooper J."/>
            <person name="Damon W."/>
            <person name="Desjardin D."/>
            <person name="Finy P."/>
            <person name="Geml J."/>
            <person name="Haridas S."/>
            <person name="Hughes K."/>
            <person name="Justo A."/>
            <person name="Karasinski D."/>
            <person name="Kautmanova I."/>
            <person name="Kiss B."/>
            <person name="Kocsube S."/>
            <person name="Kotiranta H."/>
            <person name="LaButti K.M."/>
            <person name="Lechner B.E."/>
            <person name="Liimatainen K."/>
            <person name="Lipzen A."/>
            <person name="Lukacs Z."/>
            <person name="Mihaltcheva S."/>
            <person name="Morgado L.N."/>
            <person name="Niskanen T."/>
            <person name="Noordeloos M.E."/>
            <person name="Ohm R.A."/>
            <person name="Ortiz-Santana B."/>
            <person name="Ovrebo C."/>
            <person name="Racz N."/>
            <person name="Riley R."/>
            <person name="Savchenko A."/>
            <person name="Shiryaev A."/>
            <person name="Soop K."/>
            <person name="Spirin V."/>
            <person name="Szebenyi C."/>
            <person name="Tomsovsky M."/>
            <person name="Tulloss R.E."/>
            <person name="Uehling J."/>
            <person name="Grigoriev I.V."/>
            <person name="Vagvolgyi C."/>
            <person name="Papp T."/>
            <person name="Martin F.M."/>
            <person name="Miettinen O."/>
            <person name="Hibbett D.S."/>
            <person name="Nagy L.G."/>
        </authorList>
    </citation>
    <scope>NUCLEOTIDE SEQUENCE [LARGE SCALE GENOMIC DNA]</scope>
    <source>
        <strain evidence="2 3">CBS 309.79</strain>
    </source>
</reference>
<gene>
    <name evidence="2" type="ORF">BDV98DRAFT_563936</name>
</gene>
<evidence type="ECO:0000256" key="1">
    <source>
        <dbReference type="SAM" id="MobiDB-lite"/>
    </source>
</evidence>
<protein>
    <submittedName>
        <fullName evidence="2">Uncharacterized protein</fullName>
    </submittedName>
</protein>
<dbReference type="AlphaFoldDB" id="A0A5C3QSK0"/>
<keyword evidence="3" id="KW-1185">Reference proteome</keyword>
<feature type="region of interest" description="Disordered" evidence="1">
    <location>
        <begin position="1"/>
        <end position="94"/>
    </location>
</feature>
<name>A0A5C3QSK0_9AGAR</name>
<organism evidence="2 3">
    <name type="scientific">Pterulicium gracile</name>
    <dbReference type="NCBI Taxonomy" id="1884261"/>
    <lineage>
        <taxon>Eukaryota</taxon>
        <taxon>Fungi</taxon>
        <taxon>Dikarya</taxon>
        <taxon>Basidiomycota</taxon>
        <taxon>Agaricomycotina</taxon>
        <taxon>Agaricomycetes</taxon>
        <taxon>Agaricomycetidae</taxon>
        <taxon>Agaricales</taxon>
        <taxon>Pleurotineae</taxon>
        <taxon>Pterulaceae</taxon>
        <taxon>Pterulicium</taxon>
    </lineage>
</organism>